<dbReference type="AlphaFoldDB" id="A0A9P1MVD3"/>
<evidence type="ECO:0000313" key="2">
    <source>
        <dbReference type="Proteomes" id="UP001152747"/>
    </source>
</evidence>
<comment type="caution">
    <text evidence="1">The sequence shown here is derived from an EMBL/GenBank/DDBJ whole genome shotgun (WGS) entry which is preliminary data.</text>
</comment>
<dbReference type="Proteomes" id="UP001152747">
    <property type="component" value="Unassembled WGS sequence"/>
</dbReference>
<accession>A0A9P1MVD3</accession>
<sequence length="114" mass="12698">MDPKRPNSCGCGKCSVELNLFSEKFKTGSLHVVAGCFRPNYTSEKTSIFGISEFRYSDSDQPCKGFLVSHRLLGQMSEMEDAPSLSKSQIRLGSHMSPSTIAWILSKYQIINVQ</sequence>
<organism evidence="1 2">
    <name type="scientific">Caenorhabditis angaria</name>
    <dbReference type="NCBI Taxonomy" id="860376"/>
    <lineage>
        <taxon>Eukaryota</taxon>
        <taxon>Metazoa</taxon>
        <taxon>Ecdysozoa</taxon>
        <taxon>Nematoda</taxon>
        <taxon>Chromadorea</taxon>
        <taxon>Rhabditida</taxon>
        <taxon>Rhabditina</taxon>
        <taxon>Rhabditomorpha</taxon>
        <taxon>Rhabditoidea</taxon>
        <taxon>Rhabditidae</taxon>
        <taxon>Peloderinae</taxon>
        <taxon>Caenorhabditis</taxon>
    </lineage>
</organism>
<proteinExistence type="predicted"/>
<gene>
    <name evidence="1" type="ORF">CAMP_LOCUS2835</name>
</gene>
<reference evidence="1" key="1">
    <citation type="submission" date="2022-11" db="EMBL/GenBank/DDBJ databases">
        <authorList>
            <person name="Kikuchi T."/>
        </authorList>
    </citation>
    <scope>NUCLEOTIDE SEQUENCE</scope>
    <source>
        <strain evidence="1">PS1010</strain>
    </source>
</reference>
<dbReference type="EMBL" id="CANHGI010000001">
    <property type="protein sequence ID" value="CAI5440198.1"/>
    <property type="molecule type" value="Genomic_DNA"/>
</dbReference>
<protein>
    <submittedName>
        <fullName evidence="1">Uncharacterized protein</fullName>
    </submittedName>
</protein>
<name>A0A9P1MVD3_9PELO</name>
<evidence type="ECO:0000313" key="1">
    <source>
        <dbReference type="EMBL" id="CAI5440198.1"/>
    </source>
</evidence>
<keyword evidence="2" id="KW-1185">Reference proteome</keyword>